<dbReference type="KEGG" id="kcm:ABWK59_30440"/>
<dbReference type="RefSeq" id="WP_354643863.1">
    <property type="nucleotide sequence ID" value="NZ_CP159872.1"/>
</dbReference>
<sequence>MTIRLDPSADTHLDAALARSLAHLMQDIAADARQYARVNTGRLKASIQWEVSGLTGRVSTDVSYWKYVEYGTAPHVIRPNTAKALFWEGADHPVAKVNHPGTAPHPFLRPALLQARELR</sequence>
<name>A0AAU8K4G0_9ACTN</name>
<protein>
    <submittedName>
        <fullName evidence="1">HK97 gp10 family phage protein</fullName>
    </submittedName>
</protein>
<accession>A0AAU8K4G0</accession>
<reference evidence="1" key="1">
    <citation type="submission" date="2024-06" db="EMBL/GenBank/DDBJ databases">
        <title>The genome sequences of Kitasatospora sp. strain HUAS MG31.</title>
        <authorList>
            <person name="Mo P."/>
        </authorList>
    </citation>
    <scope>NUCLEOTIDE SEQUENCE</scope>
    <source>
        <strain evidence="1">HUAS MG31</strain>
    </source>
</reference>
<dbReference type="InterPro" id="IPR010064">
    <property type="entry name" value="HK97-gp10_tail"/>
</dbReference>
<dbReference type="Pfam" id="PF04883">
    <property type="entry name" value="HK97-gp10_like"/>
    <property type="match status" value="1"/>
</dbReference>
<organism evidence="1">
    <name type="scientific">Kitasatospora camelliae</name>
    <dbReference type="NCBI Taxonomy" id="3156397"/>
    <lineage>
        <taxon>Bacteria</taxon>
        <taxon>Bacillati</taxon>
        <taxon>Actinomycetota</taxon>
        <taxon>Actinomycetes</taxon>
        <taxon>Kitasatosporales</taxon>
        <taxon>Streptomycetaceae</taxon>
        <taxon>Kitasatospora</taxon>
    </lineage>
</organism>
<dbReference type="EMBL" id="CP159872">
    <property type="protein sequence ID" value="XCM82928.1"/>
    <property type="molecule type" value="Genomic_DNA"/>
</dbReference>
<gene>
    <name evidence="1" type="ORF">ABWK59_30440</name>
</gene>
<proteinExistence type="predicted"/>
<dbReference type="AlphaFoldDB" id="A0AAU8K4G0"/>
<evidence type="ECO:0000313" key="1">
    <source>
        <dbReference type="EMBL" id="XCM82928.1"/>
    </source>
</evidence>